<dbReference type="CDD" id="cd00038">
    <property type="entry name" value="CAP_ED"/>
    <property type="match status" value="1"/>
</dbReference>
<evidence type="ECO:0000313" key="2">
    <source>
        <dbReference type="EMBL" id="RDI75950.1"/>
    </source>
</evidence>
<dbReference type="PROSITE" id="PS00889">
    <property type="entry name" value="CNMP_BINDING_2"/>
    <property type="match status" value="1"/>
</dbReference>
<evidence type="ECO:0000313" key="3">
    <source>
        <dbReference type="Proteomes" id="UP000254134"/>
    </source>
</evidence>
<dbReference type="GO" id="GO:0005829">
    <property type="term" value="C:cytosol"/>
    <property type="evidence" value="ECO:0007669"/>
    <property type="project" value="TreeGrafter"/>
</dbReference>
<dbReference type="GO" id="GO:0005952">
    <property type="term" value="C:cAMP-dependent protein kinase complex"/>
    <property type="evidence" value="ECO:0007669"/>
    <property type="project" value="InterPro"/>
</dbReference>
<dbReference type="AlphaFoldDB" id="A0A7M2Z0X8"/>
<organism evidence="2 3">
    <name type="scientific">Gaiella occulta</name>
    <dbReference type="NCBI Taxonomy" id="1002870"/>
    <lineage>
        <taxon>Bacteria</taxon>
        <taxon>Bacillati</taxon>
        <taxon>Actinomycetota</taxon>
        <taxon>Thermoleophilia</taxon>
        <taxon>Gaiellales</taxon>
        <taxon>Gaiellaceae</taxon>
        <taxon>Gaiella</taxon>
    </lineage>
</organism>
<sequence length="136" mass="14589">MPRPSAALIRSVPLFADLDDRTVERLAGEFIERHFDAGTAIATEGVDGLNFFVVASGEATVSVGGEQVGTLGPGDSFGEVALVDKSARSATVVATMPLVAYALPVWSFRPFVEQRPELAWKLLETLAERLRAAESR</sequence>
<name>A0A7M2Z0X8_9ACTN</name>
<dbReference type="OrthoDB" id="9798104at2"/>
<feature type="domain" description="Cyclic nucleotide-binding" evidence="1">
    <location>
        <begin position="14"/>
        <end position="129"/>
    </location>
</feature>
<dbReference type="InterPro" id="IPR018490">
    <property type="entry name" value="cNMP-bd_dom_sf"/>
</dbReference>
<gene>
    <name evidence="2" type="ORF">Gocc_0369</name>
</gene>
<dbReference type="Pfam" id="PF00027">
    <property type="entry name" value="cNMP_binding"/>
    <property type="match status" value="1"/>
</dbReference>
<dbReference type="PANTHER" id="PTHR11635:SF152">
    <property type="entry name" value="CAMP-DEPENDENT PROTEIN KINASE TYPE I REGULATORY SUBUNIT-RELATED"/>
    <property type="match status" value="1"/>
</dbReference>
<dbReference type="PANTHER" id="PTHR11635">
    <property type="entry name" value="CAMP-DEPENDENT PROTEIN KINASE REGULATORY CHAIN"/>
    <property type="match status" value="1"/>
</dbReference>
<comment type="caution">
    <text evidence="2">The sequence shown here is derived from an EMBL/GenBank/DDBJ whole genome shotgun (WGS) entry which is preliminary data.</text>
</comment>
<dbReference type="PRINTS" id="PR00103">
    <property type="entry name" value="CAMPKINASE"/>
</dbReference>
<reference evidence="2 3" key="1">
    <citation type="submission" date="2018-07" db="EMBL/GenBank/DDBJ databases">
        <title>High-quality-draft genome sequence of Gaiella occulta.</title>
        <authorList>
            <person name="Severino R."/>
            <person name="Froufe H.J.C."/>
            <person name="Rainey F.A."/>
            <person name="Barroso C."/>
            <person name="Albuquerque L."/>
            <person name="Lobo-Da-Cunha A."/>
            <person name="Da Costa M.S."/>
            <person name="Egas C."/>
        </authorList>
    </citation>
    <scope>NUCLEOTIDE SEQUENCE [LARGE SCALE GENOMIC DNA]</scope>
    <source>
        <strain evidence="2 3">F2-233</strain>
    </source>
</reference>
<dbReference type="EMBL" id="QQZY01000001">
    <property type="protein sequence ID" value="RDI75950.1"/>
    <property type="molecule type" value="Genomic_DNA"/>
</dbReference>
<dbReference type="RefSeq" id="WP_114794821.1">
    <property type="nucleotide sequence ID" value="NZ_QQZY01000001.1"/>
</dbReference>
<dbReference type="SUPFAM" id="SSF51206">
    <property type="entry name" value="cAMP-binding domain-like"/>
    <property type="match status" value="1"/>
</dbReference>
<evidence type="ECO:0000259" key="1">
    <source>
        <dbReference type="PROSITE" id="PS50042"/>
    </source>
</evidence>
<accession>A0A7M2Z0X8</accession>
<protein>
    <submittedName>
        <fullName evidence="2">Cyclic nucleotide-binding domain</fullName>
    </submittedName>
</protein>
<dbReference type="InterPro" id="IPR014710">
    <property type="entry name" value="RmlC-like_jellyroll"/>
</dbReference>
<dbReference type="PROSITE" id="PS50042">
    <property type="entry name" value="CNMP_BINDING_3"/>
    <property type="match status" value="1"/>
</dbReference>
<reference evidence="3" key="2">
    <citation type="journal article" date="2019" name="MicrobiologyOpen">
        <title>High-quality draft genome sequence of Gaiella occulta isolated from a 150 meter deep mineral water borehole and comparison with the genome sequences of other deep-branching lineages of the phylum Actinobacteria.</title>
        <authorList>
            <person name="Severino R."/>
            <person name="Froufe H.J.C."/>
            <person name="Barroso C."/>
            <person name="Albuquerque L."/>
            <person name="Lobo-da-Cunha A."/>
            <person name="da Costa M.S."/>
            <person name="Egas C."/>
        </authorList>
    </citation>
    <scope>NUCLEOTIDE SEQUENCE [LARGE SCALE GENOMIC DNA]</scope>
    <source>
        <strain evidence="3">F2-233</strain>
    </source>
</reference>
<dbReference type="Proteomes" id="UP000254134">
    <property type="component" value="Unassembled WGS sequence"/>
</dbReference>
<dbReference type="SMART" id="SM00100">
    <property type="entry name" value="cNMP"/>
    <property type="match status" value="1"/>
</dbReference>
<dbReference type="Gene3D" id="2.60.120.10">
    <property type="entry name" value="Jelly Rolls"/>
    <property type="match status" value="1"/>
</dbReference>
<dbReference type="InterPro" id="IPR018488">
    <property type="entry name" value="cNMP-bd_CS"/>
</dbReference>
<dbReference type="InterPro" id="IPR050503">
    <property type="entry name" value="cAMP-dep_PK_reg_su-like"/>
</dbReference>
<keyword evidence="3" id="KW-1185">Reference proteome</keyword>
<proteinExistence type="predicted"/>
<dbReference type="InterPro" id="IPR000595">
    <property type="entry name" value="cNMP-bd_dom"/>
</dbReference>